<reference evidence="9 10" key="1">
    <citation type="submission" date="2020-08" db="EMBL/GenBank/DDBJ databases">
        <title>Genomic Encyclopedia of Type Strains, Phase III (KMG-III): the genomes of soil and plant-associated and newly described type strains.</title>
        <authorList>
            <person name="Whitman W."/>
        </authorList>
    </citation>
    <scope>NUCLEOTIDE SEQUENCE [LARGE SCALE GENOMIC DNA]</scope>
    <source>
        <strain evidence="9 10">CECT 3303</strain>
    </source>
</reference>
<evidence type="ECO:0000313" key="10">
    <source>
        <dbReference type="Proteomes" id="UP000562352"/>
    </source>
</evidence>
<keyword evidence="10" id="KW-1185">Reference proteome</keyword>
<dbReference type="PROSITE" id="PS50850">
    <property type="entry name" value="MFS"/>
    <property type="match status" value="1"/>
</dbReference>
<dbReference type="Gene3D" id="1.20.1720.10">
    <property type="entry name" value="Multidrug resistance protein D"/>
    <property type="match status" value="1"/>
</dbReference>
<feature type="transmembrane region" description="Helical" evidence="7">
    <location>
        <begin position="164"/>
        <end position="187"/>
    </location>
</feature>
<evidence type="ECO:0000256" key="1">
    <source>
        <dbReference type="ARBA" id="ARBA00004651"/>
    </source>
</evidence>
<feature type="transmembrane region" description="Helical" evidence="7">
    <location>
        <begin position="339"/>
        <end position="360"/>
    </location>
</feature>
<feature type="transmembrane region" description="Helical" evidence="7">
    <location>
        <begin position="199"/>
        <end position="217"/>
    </location>
</feature>
<sequence length="502" mass="51656">MLDDSGATQADAKEPVLGDAAPKGGRQRRERYREGTEEGSPRLVLLTMASAGFLLSMIQSTVVPALPLMASQLNTSLTTVAWATTVVLLSASAMTPLMGRLGDVHGHKVAFIGVLTVALAGSLLGALTHSVGLLILARALQGVSLGLFPLAMSVLHREMPSHRLAGSMAITASAMSVGGCLALVAGGLLTLNGADYRRIFWLSVVLCCLVLLLATRLPRRRGPGGRVDYAGAALLASGLLALLLPISQGERWGWASAPVLGLFGIAAFALCAFVWSQARSSQPLVAVGMLKNGPVLAANIAGFCVGLAMLVLYMGATYFVQAPTGSGYGFAADGLRTAFVYMLPGAIAAILAGPILGSLVQRFGPKIILVLGSLVGLGAMLMFTLRHATTAEVVIAIMVGDLAIAAAYASMPVLLVAHVRPEETGVANSINSITRTIGGAVGAAVVGALLVSDVKMVVTGTGPIELPTEDVYNKIFLLGAVFFVGAAVAAALVKTPRLRDGR</sequence>
<comment type="caution">
    <text evidence="9">The sequence shown here is derived from an EMBL/GenBank/DDBJ whole genome shotgun (WGS) entry which is preliminary data.</text>
</comment>
<dbReference type="GO" id="GO:0005886">
    <property type="term" value="C:plasma membrane"/>
    <property type="evidence" value="ECO:0007669"/>
    <property type="project" value="UniProtKB-SubCell"/>
</dbReference>
<protein>
    <submittedName>
        <fullName evidence="9">MFS family permease</fullName>
    </submittedName>
</protein>
<feature type="transmembrane region" description="Helical" evidence="7">
    <location>
        <begin position="367"/>
        <end position="388"/>
    </location>
</feature>
<dbReference type="PANTHER" id="PTHR42718">
    <property type="entry name" value="MAJOR FACILITATOR SUPERFAMILY MULTIDRUG TRANSPORTER MFSC"/>
    <property type="match status" value="1"/>
</dbReference>
<dbReference type="SUPFAM" id="SSF103473">
    <property type="entry name" value="MFS general substrate transporter"/>
    <property type="match status" value="1"/>
</dbReference>
<feature type="transmembrane region" description="Helical" evidence="7">
    <location>
        <begin position="133"/>
        <end position="152"/>
    </location>
</feature>
<feature type="transmembrane region" description="Helical" evidence="7">
    <location>
        <begin position="296"/>
        <end position="319"/>
    </location>
</feature>
<name>A0A841D943_PLAVE</name>
<feature type="region of interest" description="Disordered" evidence="6">
    <location>
        <begin position="1"/>
        <end position="37"/>
    </location>
</feature>
<organism evidence="9 10">
    <name type="scientific">Planomonospora venezuelensis</name>
    <dbReference type="NCBI Taxonomy" id="1999"/>
    <lineage>
        <taxon>Bacteria</taxon>
        <taxon>Bacillati</taxon>
        <taxon>Actinomycetota</taxon>
        <taxon>Actinomycetes</taxon>
        <taxon>Streptosporangiales</taxon>
        <taxon>Streptosporangiaceae</taxon>
        <taxon>Planomonospora</taxon>
    </lineage>
</organism>
<dbReference type="RefSeq" id="WP_184946590.1">
    <property type="nucleotide sequence ID" value="NZ_BAAAWZ010000001.1"/>
</dbReference>
<feature type="transmembrane region" description="Helical" evidence="7">
    <location>
        <begin position="79"/>
        <end position="97"/>
    </location>
</feature>
<evidence type="ECO:0000256" key="6">
    <source>
        <dbReference type="SAM" id="MobiDB-lite"/>
    </source>
</evidence>
<dbReference type="AlphaFoldDB" id="A0A841D943"/>
<feature type="transmembrane region" description="Helical" evidence="7">
    <location>
        <begin position="43"/>
        <end position="67"/>
    </location>
</feature>
<feature type="domain" description="Major facilitator superfamily (MFS) profile" evidence="8">
    <location>
        <begin position="44"/>
        <end position="497"/>
    </location>
</feature>
<keyword evidence="4 7" id="KW-1133">Transmembrane helix</keyword>
<keyword evidence="5 7" id="KW-0472">Membrane</keyword>
<evidence type="ECO:0000256" key="7">
    <source>
        <dbReference type="SAM" id="Phobius"/>
    </source>
</evidence>
<keyword evidence="3 7" id="KW-0812">Transmembrane</keyword>
<evidence type="ECO:0000256" key="3">
    <source>
        <dbReference type="ARBA" id="ARBA00022692"/>
    </source>
</evidence>
<evidence type="ECO:0000256" key="2">
    <source>
        <dbReference type="ARBA" id="ARBA00022448"/>
    </source>
</evidence>
<feature type="transmembrane region" description="Helical" evidence="7">
    <location>
        <begin position="394"/>
        <end position="417"/>
    </location>
</feature>
<dbReference type="PANTHER" id="PTHR42718:SF9">
    <property type="entry name" value="MAJOR FACILITATOR SUPERFAMILY MULTIDRUG TRANSPORTER MFSC"/>
    <property type="match status" value="1"/>
</dbReference>
<dbReference type="GO" id="GO:0022857">
    <property type="term" value="F:transmembrane transporter activity"/>
    <property type="evidence" value="ECO:0007669"/>
    <property type="project" value="InterPro"/>
</dbReference>
<keyword evidence="2" id="KW-0813">Transport</keyword>
<feature type="transmembrane region" description="Helical" evidence="7">
    <location>
        <begin position="252"/>
        <end position="275"/>
    </location>
</feature>
<evidence type="ECO:0000256" key="4">
    <source>
        <dbReference type="ARBA" id="ARBA00022989"/>
    </source>
</evidence>
<feature type="transmembrane region" description="Helical" evidence="7">
    <location>
        <begin position="429"/>
        <end position="451"/>
    </location>
</feature>
<comment type="subcellular location">
    <subcellularLocation>
        <location evidence="1">Cell membrane</location>
        <topology evidence="1">Multi-pass membrane protein</topology>
    </subcellularLocation>
</comment>
<dbReference type="Proteomes" id="UP000562352">
    <property type="component" value="Unassembled WGS sequence"/>
</dbReference>
<evidence type="ECO:0000256" key="5">
    <source>
        <dbReference type="ARBA" id="ARBA00023136"/>
    </source>
</evidence>
<gene>
    <name evidence="9" type="ORF">FHS22_005761</name>
</gene>
<feature type="transmembrane region" description="Helical" evidence="7">
    <location>
        <begin position="109"/>
        <end position="127"/>
    </location>
</feature>
<accession>A0A841D943</accession>
<proteinExistence type="predicted"/>
<dbReference type="InterPro" id="IPR036259">
    <property type="entry name" value="MFS_trans_sf"/>
</dbReference>
<evidence type="ECO:0000313" key="9">
    <source>
        <dbReference type="EMBL" id="MBB5966470.1"/>
    </source>
</evidence>
<dbReference type="InterPro" id="IPR020846">
    <property type="entry name" value="MFS_dom"/>
</dbReference>
<dbReference type="InterPro" id="IPR011701">
    <property type="entry name" value="MFS"/>
</dbReference>
<dbReference type="EMBL" id="JACHJJ010000023">
    <property type="protein sequence ID" value="MBB5966470.1"/>
    <property type="molecule type" value="Genomic_DNA"/>
</dbReference>
<dbReference type="Gene3D" id="1.20.1250.20">
    <property type="entry name" value="MFS general substrate transporter like domains"/>
    <property type="match status" value="1"/>
</dbReference>
<dbReference type="Pfam" id="PF07690">
    <property type="entry name" value="MFS_1"/>
    <property type="match status" value="1"/>
</dbReference>
<feature type="transmembrane region" description="Helical" evidence="7">
    <location>
        <begin position="471"/>
        <end position="493"/>
    </location>
</feature>
<evidence type="ECO:0000259" key="8">
    <source>
        <dbReference type="PROSITE" id="PS50850"/>
    </source>
</evidence>
<feature type="transmembrane region" description="Helical" evidence="7">
    <location>
        <begin position="229"/>
        <end position="246"/>
    </location>
</feature>